<dbReference type="PROSITE" id="PS51349">
    <property type="entry name" value="FMN_HYDROXY_ACID_DH_2"/>
    <property type="match status" value="1"/>
</dbReference>
<evidence type="ECO:0000313" key="8">
    <source>
        <dbReference type="EMBL" id="CAH2356022.1"/>
    </source>
</evidence>
<dbReference type="PROSITE" id="PS50255">
    <property type="entry name" value="CYTOCHROME_B5_2"/>
    <property type="match status" value="1"/>
</dbReference>
<dbReference type="Gene3D" id="3.10.120.10">
    <property type="entry name" value="Cytochrome b5-like heme/steroid binding domain"/>
    <property type="match status" value="1"/>
</dbReference>
<dbReference type="InterPro" id="IPR018506">
    <property type="entry name" value="Cyt_B5_heme-BS"/>
</dbReference>
<dbReference type="AlphaFoldDB" id="A0A9P0QVT8"/>
<dbReference type="PROSITE" id="PS00191">
    <property type="entry name" value="CYTOCHROME_B5_1"/>
    <property type="match status" value="1"/>
</dbReference>
<dbReference type="PROSITE" id="PS00557">
    <property type="entry name" value="FMN_HYDROXY_ACID_DH_1"/>
    <property type="match status" value="1"/>
</dbReference>
<evidence type="ECO:0000259" key="6">
    <source>
        <dbReference type="PROSITE" id="PS50255"/>
    </source>
</evidence>
<name>A0A9P0QVT8_9ASCO</name>
<gene>
    <name evidence="8" type="ORF">CLIB1423_43S00188</name>
</gene>
<keyword evidence="4" id="KW-0560">Oxidoreductase</keyword>
<reference evidence="8" key="1">
    <citation type="submission" date="2022-03" db="EMBL/GenBank/DDBJ databases">
        <authorList>
            <person name="Legras J.-L."/>
            <person name="Devillers H."/>
            <person name="Grondin C."/>
        </authorList>
    </citation>
    <scope>NUCLEOTIDE SEQUENCE</scope>
    <source>
        <strain evidence="8">CLIB 1423</strain>
    </source>
</reference>
<sequence length="559" mass="62809">MMSFRKSLQSLTKIRTSYIGSIAKRGYSNLTLNAPKLKTSPNTLKLSAAVASLVSAGIVAAYYQEEDSAKNDAINWVSVDEIMKHNTLNDCWVAIHGQVFDVSEFLQLHPGGSSRILKFAGGDATKSFDTMHTEDVLKRIIETKSIKLLGSLRGEFKEQLTAEEIAIFENRQRIPSIDKIFNVSDFEFVAKKVLPKSTFFYYATGASDEYSLRENHYAYKRVFFRPKMLQDLAEDIDTSTEMMGNKVDIPIYITAFAGAKLAHPLGEYNLQRAAYQWNIMQMVPKQLCFGWDEFMADVPEDQKQWFQLHFQTVQELDEIEETIKKVDSYKTVKGIFINVDVGELGHREKDSKARAETSNDASADILSSIADNGKAKYGAVTWKHLERVRASTDLPIALKGVQRGEDVVLAAERGINGVILSNHGGRQLDFSRPPLEVLVEARQMLKEKGLEDKIDIYLDGGVRRGSDVIKALCLGAKGVGMGRPFLYAMAGYGEEGVSKLIDLIKTEMVNHMKLLGVDNIKDLNEELVDVKNLQFRSAIVSDSLYDKAYEEMPFPEFRK</sequence>
<dbReference type="Pfam" id="PF00173">
    <property type="entry name" value="Cyt-b5"/>
    <property type="match status" value="1"/>
</dbReference>
<dbReference type="GO" id="GO:0020037">
    <property type="term" value="F:heme binding"/>
    <property type="evidence" value="ECO:0007669"/>
    <property type="project" value="InterPro"/>
</dbReference>
<evidence type="ECO:0000256" key="4">
    <source>
        <dbReference type="ARBA" id="ARBA00023002"/>
    </source>
</evidence>
<feature type="domain" description="FMN hydroxy acid dehydrogenase" evidence="7">
    <location>
        <begin position="175"/>
        <end position="533"/>
    </location>
</feature>
<comment type="cofactor">
    <cofactor evidence="1">
        <name>FMN</name>
        <dbReference type="ChEBI" id="CHEBI:58210"/>
    </cofactor>
</comment>
<organism evidence="8 9">
    <name type="scientific">[Candida] railenensis</name>
    <dbReference type="NCBI Taxonomy" id="45579"/>
    <lineage>
        <taxon>Eukaryota</taxon>
        <taxon>Fungi</taxon>
        <taxon>Dikarya</taxon>
        <taxon>Ascomycota</taxon>
        <taxon>Saccharomycotina</taxon>
        <taxon>Pichiomycetes</taxon>
        <taxon>Debaryomycetaceae</taxon>
        <taxon>Kurtzmaniella</taxon>
    </lineage>
</organism>
<keyword evidence="5" id="KW-0408">Iron</keyword>
<dbReference type="PANTHER" id="PTHR10578:SF148">
    <property type="entry name" value="L-LACTATE DEHYDROGENASE (CYTOCHROME)"/>
    <property type="match status" value="1"/>
</dbReference>
<dbReference type="InterPro" id="IPR000262">
    <property type="entry name" value="FMN-dep_DH"/>
</dbReference>
<dbReference type="GO" id="GO:0046872">
    <property type="term" value="F:metal ion binding"/>
    <property type="evidence" value="ECO:0007669"/>
    <property type="project" value="UniProtKB-KW"/>
</dbReference>
<dbReference type="Proteomes" id="UP000837801">
    <property type="component" value="Unassembled WGS sequence"/>
</dbReference>
<dbReference type="SUPFAM" id="SSF51395">
    <property type="entry name" value="FMN-linked oxidoreductases"/>
    <property type="match status" value="1"/>
</dbReference>
<evidence type="ECO:0000256" key="2">
    <source>
        <dbReference type="ARBA" id="ARBA00022617"/>
    </source>
</evidence>
<dbReference type="InterPro" id="IPR037396">
    <property type="entry name" value="FMN_HAD"/>
</dbReference>
<dbReference type="Pfam" id="PF01070">
    <property type="entry name" value="FMN_dh"/>
    <property type="match status" value="1"/>
</dbReference>
<dbReference type="GO" id="GO:0016491">
    <property type="term" value="F:oxidoreductase activity"/>
    <property type="evidence" value="ECO:0007669"/>
    <property type="project" value="UniProtKB-KW"/>
</dbReference>
<dbReference type="InterPro" id="IPR001199">
    <property type="entry name" value="Cyt_B5-like_heme/steroid-bd"/>
</dbReference>
<evidence type="ECO:0000256" key="1">
    <source>
        <dbReference type="ARBA" id="ARBA00001917"/>
    </source>
</evidence>
<proteinExistence type="predicted"/>
<dbReference type="InterPro" id="IPR013785">
    <property type="entry name" value="Aldolase_TIM"/>
</dbReference>
<accession>A0A9P0QVT8</accession>
<comment type="caution">
    <text evidence="8">The sequence shown here is derived from an EMBL/GenBank/DDBJ whole genome shotgun (WGS) entry which is preliminary data.</text>
</comment>
<evidence type="ECO:0000313" key="9">
    <source>
        <dbReference type="Proteomes" id="UP000837801"/>
    </source>
</evidence>
<dbReference type="InterPro" id="IPR036400">
    <property type="entry name" value="Cyt_B5-like_heme/steroid_sf"/>
</dbReference>
<dbReference type="Gene3D" id="3.20.20.70">
    <property type="entry name" value="Aldolase class I"/>
    <property type="match status" value="1"/>
</dbReference>
<protein>
    <submittedName>
        <fullName evidence="8">Cytochrome b2, mitochondrial</fullName>
    </submittedName>
</protein>
<dbReference type="SUPFAM" id="SSF55856">
    <property type="entry name" value="Cytochrome b5-like heme/steroid binding domain"/>
    <property type="match status" value="1"/>
</dbReference>
<feature type="domain" description="Cytochrome b5 heme-binding" evidence="6">
    <location>
        <begin position="74"/>
        <end position="153"/>
    </location>
</feature>
<keyword evidence="3" id="KW-0479">Metal-binding</keyword>
<dbReference type="InterPro" id="IPR008259">
    <property type="entry name" value="FMN_hydac_DH_AS"/>
</dbReference>
<dbReference type="PANTHER" id="PTHR10578">
    <property type="entry name" value="S -2-HYDROXY-ACID OXIDASE-RELATED"/>
    <property type="match status" value="1"/>
</dbReference>
<keyword evidence="2" id="KW-0349">Heme</keyword>
<dbReference type="SMART" id="SM01117">
    <property type="entry name" value="Cyt-b5"/>
    <property type="match status" value="1"/>
</dbReference>
<evidence type="ECO:0000259" key="7">
    <source>
        <dbReference type="PROSITE" id="PS51349"/>
    </source>
</evidence>
<keyword evidence="9" id="KW-1185">Reference proteome</keyword>
<evidence type="ECO:0000256" key="3">
    <source>
        <dbReference type="ARBA" id="ARBA00022723"/>
    </source>
</evidence>
<dbReference type="EMBL" id="CAKXYY010000043">
    <property type="protein sequence ID" value="CAH2356022.1"/>
    <property type="molecule type" value="Genomic_DNA"/>
</dbReference>
<evidence type="ECO:0000256" key="5">
    <source>
        <dbReference type="ARBA" id="ARBA00023004"/>
    </source>
</evidence>
<dbReference type="OrthoDB" id="1925334at2759"/>